<dbReference type="AlphaFoldDB" id="A0A0S7EMU8"/>
<sequence length="100" mass="11427">LEKQTVASVFFPLLRLINVKQETIFSTLSHDSLTDIALIYRASLLLLRQPLCGFIYSATQTYRAGSDFRLINGTLRVRRSERASAECCLVCRSDMRGRKR</sequence>
<name>A0A0S7EMU8_9TELE</name>
<dbReference type="EMBL" id="GBYX01475372">
    <property type="protein sequence ID" value="JAO06303.1"/>
    <property type="molecule type" value="Transcribed_RNA"/>
</dbReference>
<proteinExistence type="predicted"/>
<evidence type="ECO:0000313" key="1">
    <source>
        <dbReference type="EMBL" id="JAO06303.1"/>
    </source>
</evidence>
<organism evidence="1">
    <name type="scientific">Poeciliopsis prolifica</name>
    <name type="common">blackstripe livebearer</name>
    <dbReference type="NCBI Taxonomy" id="188132"/>
    <lineage>
        <taxon>Eukaryota</taxon>
        <taxon>Metazoa</taxon>
        <taxon>Chordata</taxon>
        <taxon>Craniata</taxon>
        <taxon>Vertebrata</taxon>
        <taxon>Euteleostomi</taxon>
        <taxon>Actinopterygii</taxon>
        <taxon>Neopterygii</taxon>
        <taxon>Teleostei</taxon>
        <taxon>Neoteleostei</taxon>
        <taxon>Acanthomorphata</taxon>
        <taxon>Ovalentaria</taxon>
        <taxon>Atherinomorphae</taxon>
        <taxon>Cyprinodontiformes</taxon>
        <taxon>Poeciliidae</taxon>
        <taxon>Poeciliinae</taxon>
        <taxon>Poeciliopsis</taxon>
    </lineage>
</organism>
<feature type="non-terminal residue" evidence="1">
    <location>
        <position position="100"/>
    </location>
</feature>
<protein>
    <submittedName>
        <fullName evidence="1">PPUP7883</fullName>
    </submittedName>
</protein>
<gene>
    <name evidence="1" type="primary">PPUP7883</name>
</gene>
<feature type="non-terminal residue" evidence="1">
    <location>
        <position position="1"/>
    </location>
</feature>
<reference evidence="1" key="1">
    <citation type="submission" date="2014-12" db="EMBL/GenBank/DDBJ databases">
        <title>Parallel Evolution in Life History Adaptation Evident in the Tissue-Specific Poeciliopsis prolifica transcriptome.</title>
        <authorList>
            <person name="Jue N.K."/>
            <person name="Foley R.J."/>
            <person name="Obergfell C."/>
            <person name="Reznick D.N."/>
            <person name="O'Neill R.J."/>
            <person name="O'Neill M.J."/>
        </authorList>
    </citation>
    <scope>NUCLEOTIDE SEQUENCE</scope>
</reference>
<accession>A0A0S7EMU8</accession>